<comment type="catalytic activity">
    <reaction evidence="4">
        <text>alpha,alpha-trehalose 6-phosphate + H2O = alpha,alpha-trehalose + phosphate</text>
        <dbReference type="Rhea" id="RHEA:23420"/>
        <dbReference type="ChEBI" id="CHEBI:15377"/>
        <dbReference type="ChEBI" id="CHEBI:16551"/>
        <dbReference type="ChEBI" id="CHEBI:43474"/>
        <dbReference type="ChEBI" id="CHEBI:58429"/>
        <dbReference type="EC" id="3.1.3.12"/>
    </reaction>
</comment>
<keyword evidence="6" id="KW-1185">Reference proteome</keyword>
<comment type="similarity">
    <text evidence="2 4">Belongs to the trehalose phosphatase family.</text>
</comment>
<dbReference type="UniPathway" id="UPA00299"/>
<evidence type="ECO:0000313" key="5">
    <source>
        <dbReference type="EMBL" id="NWF47625.1"/>
    </source>
</evidence>
<comment type="caution">
    <text evidence="5">The sequence shown here is derived from an EMBL/GenBank/DDBJ whole genome shotgun (WGS) entry which is preliminary data.</text>
</comment>
<evidence type="ECO:0000256" key="2">
    <source>
        <dbReference type="ARBA" id="ARBA00008770"/>
    </source>
</evidence>
<evidence type="ECO:0000256" key="3">
    <source>
        <dbReference type="ARBA" id="ARBA00022801"/>
    </source>
</evidence>
<dbReference type="NCBIfam" id="TIGR01484">
    <property type="entry name" value="HAD-SF-IIB"/>
    <property type="match status" value="1"/>
</dbReference>
<comment type="function">
    <text evidence="4">Removes the phosphate from trehalose 6-phosphate to produce free trehalose.</text>
</comment>
<dbReference type="RefSeq" id="WP_177137488.1">
    <property type="nucleotide sequence ID" value="NZ_VYGV01000016.1"/>
</dbReference>
<dbReference type="Pfam" id="PF02358">
    <property type="entry name" value="Trehalose_PPase"/>
    <property type="match status" value="1"/>
</dbReference>
<name>A0A7Y8KYD6_9BURK</name>
<dbReference type="AlphaFoldDB" id="A0A7Y8KYD6"/>
<dbReference type="CDD" id="cd01627">
    <property type="entry name" value="HAD_TPP"/>
    <property type="match status" value="1"/>
</dbReference>
<dbReference type="Gene3D" id="3.40.50.1000">
    <property type="entry name" value="HAD superfamily/HAD-like"/>
    <property type="match status" value="1"/>
</dbReference>
<keyword evidence="4" id="KW-0479">Metal-binding</keyword>
<dbReference type="InterPro" id="IPR023214">
    <property type="entry name" value="HAD_sf"/>
</dbReference>
<dbReference type="EMBL" id="VYGV01000016">
    <property type="protein sequence ID" value="NWF47625.1"/>
    <property type="molecule type" value="Genomic_DNA"/>
</dbReference>
<dbReference type="GO" id="GO:0005992">
    <property type="term" value="P:trehalose biosynthetic process"/>
    <property type="evidence" value="ECO:0007669"/>
    <property type="project" value="UniProtKB-UniPathway"/>
</dbReference>
<dbReference type="PANTHER" id="PTHR43768">
    <property type="entry name" value="TREHALOSE 6-PHOSPHATE PHOSPHATASE"/>
    <property type="match status" value="1"/>
</dbReference>
<dbReference type="GO" id="GO:0046872">
    <property type="term" value="F:metal ion binding"/>
    <property type="evidence" value="ECO:0007669"/>
    <property type="project" value="UniProtKB-KW"/>
</dbReference>
<evidence type="ECO:0000256" key="1">
    <source>
        <dbReference type="ARBA" id="ARBA00005199"/>
    </source>
</evidence>
<proteinExistence type="inferred from homology"/>
<dbReference type="Gene3D" id="3.30.70.1020">
    <property type="entry name" value="Trehalose-6-phosphate phosphatase related protein, domain 2"/>
    <property type="match status" value="1"/>
</dbReference>
<dbReference type="InterPro" id="IPR044651">
    <property type="entry name" value="OTSB-like"/>
</dbReference>
<keyword evidence="4" id="KW-0460">Magnesium</keyword>
<protein>
    <recommendedName>
        <fullName evidence="4">Trehalose 6-phosphate phosphatase</fullName>
        <ecNumber evidence="4">3.1.3.12</ecNumber>
    </recommendedName>
</protein>
<gene>
    <name evidence="5" type="primary">otsB</name>
    <name evidence="5" type="ORF">F3K02_20565</name>
</gene>
<keyword evidence="3 4" id="KW-0378">Hydrolase</keyword>
<dbReference type="Proteomes" id="UP000545507">
    <property type="component" value="Unassembled WGS sequence"/>
</dbReference>
<evidence type="ECO:0000256" key="4">
    <source>
        <dbReference type="RuleBase" id="RU361117"/>
    </source>
</evidence>
<dbReference type="InterPro" id="IPR003337">
    <property type="entry name" value="Trehalose_PPase"/>
</dbReference>
<organism evidence="5 6">
    <name type="scientific">Hydrogenophaga aromaticivorans</name>
    <dbReference type="NCBI Taxonomy" id="2610898"/>
    <lineage>
        <taxon>Bacteria</taxon>
        <taxon>Pseudomonadati</taxon>
        <taxon>Pseudomonadota</taxon>
        <taxon>Betaproteobacteria</taxon>
        <taxon>Burkholderiales</taxon>
        <taxon>Comamonadaceae</taxon>
        <taxon>Hydrogenophaga</taxon>
    </lineage>
</organism>
<reference evidence="5 6" key="1">
    <citation type="submission" date="2019-09" db="EMBL/GenBank/DDBJ databases">
        <title>Hydrogenophaga aromatica sp. nov., isolated from a para-xylene-degrading enrichment culture.</title>
        <authorList>
            <person name="Tancsics A."/>
            <person name="Banerjee S."/>
        </authorList>
    </citation>
    <scope>NUCLEOTIDE SEQUENCE [LARGE SCALE GENOMIC DNA]</scope>
    <source>
        <strain evidence="5 6">D2P1</strain>
    </source>
</reference>
<dbReference type="EC" id="3.1.3.12" evidence="4"/>
<evidence type="ECO:0000313" key="6">
    <source>
        <dbReference type="Proteomes" id="UP000545507"/>
    </source>
</evidence>
<dbReference type="NCBIfam" id="TIGR00685">
    <property type="entry name" value="T6PP"/>
    <property type="match status" value="1"/>
</dbReference>
<dbReference type="InterPro" id="IPR006379">
    <property type="entry name" value="HAD-SF_hydro_IIB"/>
</dbReference>
<sequence length="247" mass="26160">MSTLPSLLVGPCALFLDFDGTLAELAPRPDEVVVPRELVALLERLHTQLDGALALVTGRAQADIDPFLAPLLLPAAFEHGAVRRSRLGTTSTDQRPDLGPVLAAAQALAAHHPGLLVEHKKTAVALHFRLAPELDAECTAVMTAAIRHDPDLQLLRGKAVVEVKSAHVGKGLAIAAFMAEPPFKGRQPVFAGDDVTDESGFDVVQRLGGAGIKVGEGPSCATHRIAHPQALHQWLRNATQNTPDTTP</sequence>
<dbReference type="SUPFAM" id="SSF56784">
    <property type="entry name" value="HAD-like"/>
    <property type="match status" value="1"/>
</dbReference>
<dbReference type="PANTHER" id="PTHR43768:SF3">
    <property type="entry name" value="TREHALOSE 6-PHOSPHATE PHOSPHATASE"/>
    <property type="match status" value="1"/>
</dbReference>
<dbReference type="GO" id="GO:0004805">
    <property type="term" value="F:trehalose-phosphatase activity"/>
    <property type="evidence" value="ECO:0007669"/>
    <property type="project" value="UniProtKB-EC"/>
</dbReference>
<dbReference type="InterPro" id="IPR036412">
    <property type="entry name" value="HAD-like_sf"/>
</dbReference>
<accession>A0A7Y8KYD6</accession>
<comment type="pathway">
    <text evidence="1 4">Glycan biosynthesis; trehalose biosynthesis.</text>
</comment>
<comment type="cofactor">
    <cofactor evidence="4">
        <name>Mg(2+)</name>
        <dbReference type="ChEBI" id="CHEBI:18420"/>
    </cofactor>
</comment>